<dbReference type="Pfam" id="PF13115">
    <property type="entry name" value="YtkA"/>
    <property type="match status" value="1"/>
</dbReference>
<dbReference type="InterPro" id="IPR032693">
    <property type="entry name" value="YtkA-like_dom"/>
</dbReference>
<dbReference type="Proteomes" id="UP000198584">
    <property type="component" value="Unassembled WGS sequence"/>
</dbReference>
<dbReference type="STRING" id="571932.SAMN05421743_10358"/>
<evidence type="ECO:0000256" key="1">
    <source>
        <dbReference type="SAM" id="SignalP"/>
    </source>
</evidence>
<reference evidence="3 4" key="1">
    <citation type="submission" date="2016-10" db="EMBL/GenBank/DDBJ databases">
        <authorList>
            <person name="de Groot N.N."/>
        </authorList>
    </citation>
    <scope>NUCLEOTIDE SEQUENCE [LARGE SCALE GENOMIC DNA]</scope>
    <source>
        <strain evidence="3 4">CCM7597</strain>
    </source>
</reference>
<feature type="signal peptide" evidence="1">
    <location>
        <begin position="1"/>
        <end position="20"/>
    </location>
</feature>
<protein>
    <submittedName>
        <fullName evidence="3">YtkA-like</fullName>
    </submittedName>
</protein>
<dbReference type="InterPro" id="IPR013783">
    <property type="entry name" value="Ig-like_fold"/>
</dbReference>
<proteinExistence type="predicted"/>
<dbReference type="OrthoDB" id="2679563at2"/>
<sequence>MMKKQLLFLGLFITAIVLSACGGDQSGNAEEEDGMEPMLATKVVMPEDIQPNEEVTFQAKVTQGEEAVEDADYVKFEFWAEGASEEDHEKIEAEHKGDGVYEVSYTFEEEGAYYLFAHTQARDMHVMPKKKFPVGDVEITEDKKDDDMEGNGDSH</sequence>
<dbReference type="PROSITE" id="PS51257">
    <property type="entry name" value="PROKAR_LIPOPROTEIN"/>
    <property type="match status" value="1"/>
</dbReference>
<evidence type="ECO:0000313" key="3">
    <source>
        <dbReference type="EMBL" id="SEA16249.1"/>
    </source>
</evidence>
<gene>
    <name evidence="3" type="ORF">SAMN05421743_10358</name>
</gene>
<feature type="domain" description="YtkA-like" evidence="2">
    <location>
        <begin position="42"/>
        <end position="114"/>
    </location>
</feature>
<dbReference type="Gene3D" id="2.60.40.10">
    <property type="entry name" value="Immunoglobulins"/>
    <property type="match status" value="1"/>
</dbReference>
<dbReference type="EMBL" id="FNQR01000003">
    <property type="protein sequence ID" value="SEA16249.1"/>
    <property type="molecule type" value="Genomic_DNA"/>
</dbReference>
<dbReference type="AlphaFoldDB" id="A0A1H3YXM4"/>
<evidence type="ECO:0000313" key="4">
    <source>
        <dbReference type="Proteomes" id="UP000198584"/>
    </source>
</evidence>
<accession>A0A1H3YXM4</accession>
<evidence type="ECO:0000259" key="2">
    <source>
        <dbReference type="Pfam" id="PF13115"/>
    </source>
</evidence>
<keyword evidence="1" id="KW-0732">Signal</keyword>
<feature type="chain" id="PRO_5038785361" evidence="1">
    <location>
        <begin position="21"/>
        <end position="155"/>
    </location>
</feature>
<keyword evidence="4" id="KW-1185">Reference proteome</keyword>
<name>A0A1H3YXM4_9BACI</name>
<organism evidence="3 4">
    <name type="scientific">Thalassobacillus cyri</name>
    <dbReference type="NCBI Taxonomy" id="571932"/>
    <lineage>
        <taxon>Bacteria</taxon>
        <taxon>Bacillati</taxon>
        <taxon>Bacillota</taxon>
        <taxon>Bacilli</taxon>
        <taxon>Bacillales</taxon>
        <taxon>Bacillaceae</taxon>
        <taxon>Thalassobacillus</taxon>
    </lineage>
</organism>